<comment type="cofactor">
    <cofactor evidence="1">
        <name>Mn(2+)</name>
        <dbReference type="ChEBI" id="CHEBI:29035"/>
    </cofactor>
</comment>
<evidence type="ECO:0000313" key="6">
    <source>
        <dbReference type="EMBL" id="THF83664.1"/>
    </source>
</evidence>
<gene>
    <name evidence="6" type="ORF">E6C55_02935</name>
</gene>
<dbReference type="CDD" id="cd01092">
    <property type="entry name" value="APP-like"/>
    <property type="match status" value="1"/>
</dbReference>
<dbReference type="Pfam" id="PF00557">
    <property type="entry name" value="Peptidase_M24"/>
    <property type="match status" value="1"/>
</dbReference>
<feature type="domain" description="Creatinase N-terminal" evidence="5">
    <location>
        <begin position="8"/>
        <end position="139"/>
    </location>
</feature>
<dbReference type="SUPFAM" id="SSF55920">
    <property type="entry name" value="Creatinase/aminopeptidase"/>
    <property type="match status" value="1"/>
</dbReference>
<keyword evidence="6" id="KW-0378">Hydrolase</keyword>
<evidence type="ECO:0000256" key="3">
    <source>
        <dbReference type="ARBA" id="ARBA00023211"/>
    </source>
</evidence>
<dbReference type="PRINTS" id="PR00599">
    <property type="entry name" value="MAPEPTIDASE"/>
</dbReference>
<dbReference type="PANTHER" id="PTHR46112">
    <property type="entry name" value="AMINOPEPTIDASE"/>
    <property type="match status" value="1"/>
</dbReference>
<dbReference type="GO" id="GO:0008235">
    <property type="term" value="F:metalloexopeptidase activity"/>
    <property type="evidence" value="ECO:0007669"/>
    <property type="project" value="UniProtKB-ARBA"/>
</dbReference>
<sequence length="368" mass="40422">MSEIYRLRRQRVIHHLKENGIEAALVTSPSMVYYATGFRSDPHERFLALLLDARSDEETLFAPELDAGAAGEMSTVAAIVPIGDTENPYEKLKARLGPSVSGLAIEKNHVTVDKAERLQAAMAGVRLHNLTPLLEGMRMRKTREEIEKVRLAVETVEKVMNHALTHAVVGMTELELTGELEFQMKRLGAEKPSFETIVLTGRRSALPHGVPGDAKLAENDFLLIDMGVVQQGYCSDITRTFIMGEGTAEQEAIYEAVRAANLRGIGAAKAGRPLSAVDKAARDEIVSRGYGPYFTHRVGHGFGMDIHEYPSLHGSNPDPIQPGLLFTVEPGIYVPEIGGVRIEDDLYIREDGTAEVITSFTKHLIRLG</sequence>
<dbReference type="Gene3D" id="3.90.230.10">
    <property type="entry name" value="Creatinase/methionine aminopeptidase superfamily"/>
    <property type="match status" value="1"/>
</dbReference>
<keyword evidence="7" id="KW-1185">Reference proteome</keyword>
<evidence type="ECO:0000259" key="5">
    <source>
        <dbReference type="Pfam" id="PF01321"/>
    </source>
</evidence>
<dbReference type="InterPro" id="IPR001714">
    <property type="entry name" value="Pept_M24_MAP"/>
</dbReference>
<protein>
    <submittedName>
        <fullName evidence="6">Aminopeptidase P family protein</fullName>
    </submittedName>
</protein>
<proteinExistence type="inferred from homology"/>
<dbReference type="Gene3D" id="3.40.350.10">
    <property type="entry name" value="Creatinase/prolidase N-terminal domain"/>
    <property type="match status" value="1"/>
</dbReference>
<dbReference type="InterPro" id="IPR029149">
    <property type="entry name" value="Creatin/AminoP/Spt16_N"/>
</dbReference>
<dbReference type="PANTHER" id="PTHR46112:SF10">
    <property type="entry name" value="DIPEPTIDASE YKVY-RELATED"/>
    <property type="match status" value="1"/>
</dbReference>
<comment type="caution">
    <text evidence="6">The sequence shown here is derived from an EMBL/GenBank/DDBJ whole genome shotgun (WGS) entry which is preliminary data.</text>
</comment>
<keyword evidence="6" id="KW-0031">Aminopeptidase</keyword>
<dbReference type="GO" id="GO:0004177">
    <property type="term" value="F:aminopeptidase activity"/>
    <property type="evidence" value="ECO:0007669"/>
    <property type="project" value="UniProtKB-KW"/>
</dbReference>
<dbReference type="AlphaFoldDB" id="A0A4S4C7P7"/>
<accession>A0A4S4C7P7</accession>
<organism evidence="6 7">
    <name type="scientific">Cohnella fermenti</name>
    <dbReference type="NCBI Taxonomy" id="2565925"/>
    <lineage>
        <taxon>Bacteria</taxon>
        <taxon>Bacillati</taxon>
        <taxon>Bacillota</taxon>
        <taxon>Bacilli</taxon>
        <taxon>Bacillales</taxon>
        <taxon>Paenibacillaceae</taxon>
        <taxon>Cohnella</taxon>
    </lineage>
</organism>
<dbReference type="EMBL" id="SSOB01000003">
    <property type="protein sequence ID" value="THF83664.1"/>
    <property type="molecule type" value="Genomic_DNA"/>
</dbReference>
<dbReference type="InterPro" id="IPR000587">
    <property type="entry name" value="Creatinase_N"/>
</dbReference>
<name>A0A4S4C7P7_9BACL</name>
<evidence type="ECO:0000313" key="7">
    <source>
        <dbReference type="Proteomes" id="UP000310636"/>
    </source>
</evidence>
<evidence type="ECO:0000256" key="2">
    <source>
        <dbReference type="ARBA" id="ARBA00008766"/>
    </source>
</evidence>
<keyword evidence="6" id="KW-0645">Protease</keyword>
<dbReference type="InterPro" id="IPR036005">
    <property type="entry name" value="Creatinase/aminopeptidase-like"/>
</dbReference>
<evidence type="ECO:0000256" key="1">
    <source>
        <dbReference type="ARBA" id="ARBA00001936"/>
    </source>
</evidence>
<dbReference type="Pfam" id="PF01321">
    <property type="entry name" value="Creatinase_N"/>
    <property type="match status" value="1"/>
</dbReference>
<dbReference type="RefSeq" id="WP_136368293.1">
    <property type="nucleotide sequence ID" value="NZ_SSOB01000003.1"/>
</dbReference>
<dbReference type="InterPro" id="IPR050659">
    <property type="entry name" value="Peptidase_M24B"/>
</dbReference>
<keyword evidence="3" id="KW-0464">Manganese</keyword>
<evidence type="ECO:0000259" key="4">
    <source>
        <dbReference type="Pfam" id="PF00557"/>
    </source>
</evidence>
<feature type="domain" description="Peptidase M24" evidence="4">
    <location>
        <begin position="147"/>
        <end position="350"/>
    </location>
</feature>
<dbReference type="Proteomes" id="UP000310636">
    <property type="component" value="Unassembled WGS sequence"/>
</dbReference>
<dbReference type="SUPFAM" id="SSF53092">
    <property type="entry name" value="Creatinase/prolidase N-terminal domain"/>
    <property type="match status" value="1"/>
</dbReference>
<reference evidence="6 7" key="1">
    <citation type="submission" date="2019-04" db="EMBL/GenBank/DDBJ databases">
        <title>Cohnella sp. nov. isolated from preserved vegetables.</title>
        <authorList>
            <person name="Lin S.-Y."/>
            <person name="Hung M.-H."/>
            <person name="Young C.-C."/>
        </authorList>
    </citation>
    <scope>NUCLEOTIDE SEQUENCE [LARGE SCALE GENOMIC DNA]</scope>
    <source>
        <strain evidence="6 7">CC-MHH1044</strain>
    </source>
</reference>
<dbReference type="InterPro" id="IPR000994">
    <property type="entry name" value="Pept_M24"/>
</dbReference>
<comment type="similarity">
    <text evidence="2">Belongs to the peptidase M24B family.</text>
</comment>
<dbReference type="OrthoDB" id="9806388at2"/>